<feature type="compositionally biased region" description="Basic and acidic residues" evidence="1">
    <location>
        <begin position="1"/>
        <end position="23"/>
    </location>
</feature>
<proteinExistence type="predicted"/>
<dbReference type="Proteomes" id="UP000823399">
    <property type="component" value="Unassembled WGS sequence"/>
</dbReference>
<dbReference type="GO" id="GO:0005096">
    <property type="term" value="F:GTPase activator activity"/>
    <property type="evidence" value="ECO:0007669"/>
    <property type="project" value="TreeGrafter"/>
</dbReference>
<feature type="compositionally biased region" description="Polar residues" evidence="1">
    <location>
        <begin position="226"/>
        <end position="240"/>
    </location>
</feature>
<feature type="region of interest" description="Disordered" evidence="1">
    <location>
        <begin position="1"/>
        <end position="32"/>
    </location>
</feature>
<dbReference type="AlphaFoldDB" id="A0A9P7FHI0"/>
<dbReference type="Gene3D" id="1.10.8.270">
    <property type="entry name" value="putative rabgap domain of human tbc1 domain family member 14 like domains"/>
    <property type="match status" value="1"/>
</dbReference>
<dbReference type="SUPFAM" id="SSF47923">
    <property type="entry name" value="Ypt/Rab-GAP domain of gyp1p"/>
    <property type="match status" value="2"/>
</dbReference>
<comment type="caution">
    <text evidence="3">The sequence shown here is derived from an EMBL/GenBank/DDBJ whole genome shotgun (WGS) entry which is preliminary data.</text>
</comment>
<evidence type="ECO:0000313" key="4">
    <source>
        <dbReference type="Proteomes" id="UP000823399"/>
    </source>
</evidence>
<feature type="compositionally biased region" description="Polar residues" evidence="1">
    <location>
        <begin position="119"/>
        <end position="133"/>
    </location>
</feature>
<sequence length="622" mass="70556">MADNEHEVVERQVGKGFEGHFDLDDAFSDGEDADYNLEFSSAAIRKHLAENPSWAGNHDQEDDGETEYSSARDHDTSISTFCLDGSSNSYSETRSSSSSPPPLTAEEQPDEQQVPQDFSDITLSEEPNANGHSASHEDTQEEDASASRDTSPPRDTSYPVVHIDISRSPPSRVIMSTGAESNGEGHQEDETVHPVSNVSSSYLPPPSHDAPPLPPSPSSPLPKSPTTPIVTSQRRQTYSAGPSAFQKVMSQTRPHFLPPKNRQEDQKHMADWQAMMKQSRAAEEKRRKALQERRLARELKIEQSMYKWEKEISSDWRVVYKNPNLRRLWWNGIPTKLRASMWQQAVGNALALSKDNYRNCFSRATRALSTGSFPAETLQTLEQDILSTLPSLHIFHPETGPLYQDLKDMLCAWVVSRADEGLGYVHGTAKIAGMILLNMKPQQGFIVMRNLLERHCMRSLYGSVAAKDDVEAYYRIFDTLLADCMPKIYFNFKQHQISPGAYLPDWLIPLFLDHLPFEACARLWDVLLLEGDSFLFRAALAVLAVLEPRLFFPDRQELLDLLRGENKAALEVAKREGRLLDGAKYDIYGVDEETLWERIDSMEDWWKESTWRRLTQRELPDL</sequence>
<dbReference type="InterPro" id="IPR000195">
    <property type="entry name" value="Rab-GAP-TBC_dom"/>
</dbReference>
<accession>A0A9P7FHI0</accession>
<dbReference type="SMART" id="SM00164">
    <property type="entry name" value="TBC"/>
    <property type="match status" value="1"/>
</dbReference>
<feature type="region of interest" description="Disordered" evidence="1">
    <location>
        <begin position="51"/>
        <end position="241"/>
    </location>
</feature>
<dbReference type="Gene3D" id="1.10.10.750">
    <property type="entry name" value="Ypt/Rab-GAP domain of gyp1p, domain 1"/>
    <property type="match status" value="1"/>
</dbReference>
<name>A0A9P7FHI0_9AGAM</name>
<dbReference type="PROSITE" id="PS50086">
    <property type="entry name" value="TBC_RABGAP"/>
    <property type="match status" value="1"/>
</dbReference>
<dbReference type="OrthoDB" id="289721at2759"/>
<dbReference type="RefSeq" id="XP_041298517.1">
    <property type="nucleotide sequence ID" value="XM_041430779.1"/>
</dbReference>
<dbReference type="EMBL" id="JABBWM010000004">
    <property type="protein sequence ID" value="KAG2118000.1"/>
    <property type="molecule type" value="Genomic_DNA"/>
</dbReference>
<feature type="compositionally biased region" description="Pro residues" evidence="1">
    <location>
        <begin position="203"/>
        <end position="225"/>
    </location>
</feature>
<feature type="domain" description="Rab-GAP TBC" evidence="2">
    <location>
        <begin position="332"/>
        <end position="531"/>
    </location>
</feature>
<dbReference type="InterPro" id="IPR035969">
    <property type="entry name" value="Rab-GAP_TBC_sf"/>
</dbReference>
<dbReference type="GeneID" id="64693038"/>
<dbReference type="PANTHER" id="PTHR47219:SF9">
    <property type="entry name" value="GTPASE ACTIVATING PROTEIN AND CENTROSOME-ASSOCIATED, ISOFORM B"/>
    <property type="match status" value="1"/>
</dbReference>
<feature type="compositionally biased region" description="Low complexity" evidence="1">
    <location>
        <begin position="86"/>
        <end position="98"/>
    </location>
</feature>
<dbReference type="InterPro" id="IPR050302">
    <property type="entry name" value="Rab_GAP_TBC_domain"/>
</dbReference>
<keyword evidence="4" id="KW-1185">Reference proteome</keyword>
<protein>
    <submittedName>
        <fullName evidence="3">Rab-GTPase-TBC domain-containing protein</fullName>
    </submittedName>
</protein>
<dbReference type="Pfam" id="PF00566">
    <property type="entry name" value="RabGAP-TBC"/>
    <property type="match status" value="1"/>
</dbReference>
<dbReference type="PANTHER" id="PTHR47219">
    <property type="entry name" value="RAB GTPASE-ACTIVATING PROTEIN 1-LIKE"/>
    <property type="match status" value="1"/>
</dbReference>
<reference evidence="3" key="1">
    <citation type="journal article" date="2020" name="New Phytol.">
        <title>Comparative genomics reveals dynamic genome evolution in host specialist ectomycorrhizal fungi.</title>
        <authorList>
            <person name="Lofgren L.A."/>
            <person name="Nguyen N.H."/>
            <person name="Vilgalys R."/>
            <person name="Ruytinx J."/>
            <person name="Liao H.L."/>
            <person name="Branco S."/>
            <person name="Kuo A."/>
            <person name="LaButti K."/>
            <person name="Lipzen A."/>
            <person name="Andreopoulos W."/>
            <person name="Pangilinan J."/>
            <person name="Riley R."/>
            <person name="Hundley H."/>
            <person name="Na H."/>
            <person name="Barry K."/>
            <person name="Grigoriev I.V."/>
            <person name="Stajich J.E."/>
            <person name="Kennedy P.G."/>
        </authorList>
    </citation>
    <scope>NUCLEOTIDE SEQUENCE</scope>
    <source>
        <strain evidence="3">FC423</strain>
    </source>
</reference>
<evidence type="ECO:0000259" key="2">
    <source>
        <dbReference type="PROSITE" id="PS50086"/>
    </source>
</evidence>
<dbReference type="GO" id="GO:0031267">
    <property type="term" value="F:small GTPase binding"/>
    <property type="evidence" value="ECO:0007669"/>
    <property type="project" value="TreeGrafter"/>
</dbReference>
<dbReference type="Gene3D" id="1.10.472.80">
    <property type="entry name" value="Ypt/Rab-GAP domain of gyp1p, domain 3"/>
    <property type="match status" value="1"/>
</dbReference>
<evidence type="ECO:0000256" key="1">
    <source>
        <dbReference type="SAM" id="MobiDB-lite"/>
    </source>
</evidence>
<evidence type="ECO:0000313" key="3">
    <source>
        <dbReference type="EMBL" id="KAG2118000.1"/>
    </source>
</evidence>
<gene>
    <name evidence="3" type="ORF">F5147DRAFT_565988</name>
</gene>
<organism evidence="3 4">
    <name type="scientific">Suillus discolor</name>
    <dbReference type="NCBI Taxonomy" id="1912936"/>
    <lineage>
        <taxon>Eukaryota</taxon>
        <taxon>Fungi</taxon>
        <taxon>Dikarya</taxon>
        <taxon>Basidiomycota</taxon>
        <taxon>Agaricomycotina</taxon>
        <taxon>Agaricomycetes</taxon>
        <taxon>Agaricomycetidae</taxon>
        <taxon>Boletales</taxon>
        <taxon>Suillineae</taxon>
        <taxon>Suillaceae</taxon>
        <taxon>Suillus</taxon>
    </lineage>
</organism>
<feature type="compositionally biased region" description="Basic and acidic residues" evidence="1">
    <location>
        <begin position="183"/>
        <end position="192"/>
    </location>
</feature>